<evidence type="ECO:0000313" key="3">
    <source>
        <dbReference type="Proteomes" id="UP001501079"/>
    </source>
</evidence>
<organism evidence="2 3">
    <name type="scientific">Gryllotalpicola koreensis</name>
    <dbReference type="NCBI Taxonomy" id="993086"/>
    <lineage>
        <taxon>Bacteria</taxon>
        <taxon>Bacillati</taxon>
        <taxon>Actinomycetota</taxon>
        <taxon>Actinomycetes</taxon>
        <taxon>Micrococcales</taxon>
        <taxon>Microbacteriaceae</taxon>
        <taxon>Gryllotalpicola</taxon>
    </lineage>
</organism>
<name>A0ABP8AAY9_9MICO</name>
<accession>A0ABP8AAY9</accession>
<sequence>MGEVPSLPYGPIRKIKTRCTYGGRVQLSRLAFRAGRGVWAARAAATAVLLIMVVALSVLTAQTVASSRAAQQPRATHLTATTSIPSFQAGELISDDAFYNAQAMTQAGIQQWLLQMPCVPQDNSPCLAFFNQKTTTRPANSNCARYPGAADETAAAIVSKVARSCGISPRVLLVLVQKEQSLITRPSAYGYERATGYACPDTGECEAKYYGFFNQLYSAAWQFREYANPHDHWSIRPGTAKLRYSPEASCGESVVHIANQATASLYLYTPYQPDAHTKAHPDGPADRCAAYGNLNFFRLYNVWFGDSRAVRFPEWWGPCLDHVDGIACRTRN</sequence>
<gene>
    <name evidence="2" type="ORF">GCM10022287_35270</name>
</gene>
<comment type="caution">
    <text evidence="2">The sequence shown here is derived from an EMBL/GenBank/DDBJ whole genome shotgun (WGS) entry which is preliminary data.</text>
</comment>
<evidence type="ECO:0000313" key="2">
    <source>
        <dbReference type="EMBL" id="GAA4180861.1"/>
    </source>
</evidence>
<keyword evidence="1" id="KW-0472">Membrane</keyword>
<protein>
    <recommendedName>
        <fullName evidence="4">Hemagglutinin</fullName>
    </recommendedName>
</protein>
<keyword evidence="3" id="KW-1185">Reference proteome</keyword>
<proteinExistence type="predicted"/>
<keyword evidence="1" id="KW-1133">Transmembrane helix</keyword>
<dbReference type="Proteomes" id="UP001501079">
    <property type="component" value="Unassembled WGS sequence"/>
</dbReference>
<reference evidence="3" key="1">
    <citation type="journal article" date="2019" name="Int. J. Syst. Evol. Microbiol.">
        <title>The Global Catalogue of Microorganisms (GCM) 10K type strain sequencing project: providing services to taxonomists for standard genome sequencing and annotation.</title>
        <authorList>
            <consortium name="The Broad Institute Genomics Platform"/>
            <consortium name="The Broad Institute Genome Sequencing Center for Infectious Disease"/>
            <person name="Wu L."/>
            <person name="Ma J."/>
        </authorList>
    </citation>
    <scope>NUCLEOTIDE SEQUENCE [LARGE SCALE GENOMIC DNA]</scope>
    <source>
        <strain evidence="3">JCM 17591</strain>
    </source>
</reference>
<evidence type="ECO:0000256" key="1">
    <source>
        <dbReference type="SAM" id="Phobius"/>
    </source>
</evidence>
<keyword evidence="1" id="KW-0812">Transmembrane</keyword>
<dbReference type="EMBL" id="BAABBW010000006">
    <property type="protein sequence ID" value="GAA4180861.1"/>
    <property type="molecule type" value="Genomic_DNA"/>
</dbReference>
<evidence type="ECO:0008006" key="4">
    <source>
        <dbReference type="Google" id="ProtNLM"/>
    </source>
</evidence>
<feature type="transmembrane region" description="Helical" evidence="1">
    <location>
        <begin position="39"/>
        <end position="59"/>
    </location>
</feature>